<sequence>MTISYDAPPTNVRVNIASVERTIFETMRPGVAMPARATLVVHVAALTADVKALLPAVPRDHPAYERAQGLVLPRARPGEQANHYELWQYSLALARAAQELLDLVTRDTGPP</sequence>
<accession>A0A5P2C6P2</accession>
<dbReference type="OrthoDB" id="4298389at2"/>
<dbReference type="Proteomes" id="UP000322927">
    <property type="component" value="Chromosome"/>
</dbReference>
<dbReference type="RefSeq" id="WP_150220425.1">
    <property type="nucleotide sequence ID" value="NZ_CP029192.1"/>
</dbReference>
<evidence type="ECO:0000313" key="1">
    <source>
        <dbReference type="EMBL" id="QES38233.1"/>
    </source>
</evidence>
<dbReference type="AlphaFoldDB" id="A0A5P2C6P2"/>
<gene>
    <name evidence="1" type="ORF">DEJ48_36725</name>
</gene>
<reference evidence="1 2" key="1">
    <citation type="submission" date="2018-05" db="EMBL/GenBank/DDBJ databases">
        <title>Streptomyces venezuelae.</title>
        <authorList>
            <person name="Kim W."/>
            <person name="Lee N."/>
            <person name="Cho B.-K."/>
        </authorList>
    </citation>
    <scope>NUCLEOTIDE SEQUENCE [LARGE SCALE GENOMIC DNA]</scope>
    <source>
        <strain evidence="1 2">ATCC 14584</strain>
    </source>
</reference>
<evidence type="ECO:0000313" key="2">
    <source>
        <dbReference type="Proteomes" id="UP000322927"/>
    </source>
</evidence>
<name>A0A5P2C6P2_STRVZ</name>
<protein>
    <submittedName>
        <fullName evidence="1">Uncharacterized protein</fullName>
    </submittedName>
</protein>
<dbReference type="EMBL" id="CP029192">
    <property type="protein sequence ID" value="QES38233.1"/>
    <property type="molecule type" value="Genomic_DNA"/>
</dbReference>
<organism evidence="1 2">
    <name type="scientific">Streptomyces venezuelae</name>
    <dbReference type="NCBI Taxonomy" id="54571"/>
    <lineage>
        <taxon>Bacteria</taxon>
        <taxon>Bacillati</taxon>
        <taxon>Actinomycetota</taxon>
        <taxon>Actinomycetes</taxon>
        <taxon>Kitasatosporales</taxon>
        <taxon>Streptomycetaceae</taxon>
        <taxon>Streptomyces</taxon>
    </lineage>
</organism>
<proteinExistence type="predicted"/>